<dbReference type="GO" id="GO:0003924">
    <property type="term" value="F:GTPase activity"/>
    <property type="evidence" value="ECO:0007669"/>
    <property type="project" value="InterPro"/>
</dbReference>
<dbReference type="InterPro" id="IPR052236">
    <property type="entry name" value="Small_GTPase_RasD"/>
</dbReference>
<accession>A0A182J589</accession>
<keyword evidence="2" id="KW-1003">Cell membrane</keyword>
<evidence type="ECO:0000256" key="2">
    <source>
        <dbReference type="ARBA" id="ARBA00022475"/>
    </source>
</evidence>
<dbReference type="GO" id="GO:0005525">
    <property type="term" value="F:GTP binding"/>
    <property type="evidence" value="ECO:0007669"/>
    <property type="project" value="UniProtKB-KW"/>
</dbReference>
<dbReference type="FunFam" id="3.40.50.300:FF:000475">
    <property type="entry name" value="GTP-binding protein Rhes"/>
    <property type="match status" value="1"/>
</dbReference>
<dbReference type="SMART" id="SM00173">
    <property type="entry name" value="RAS"/>
    <property type="match status" value="1"/>
</dbReference>
<dbReference type="AlphaFoldDB" id="A0A182J589"/>
<evidence type="ECO:0000256" key="1">
    <source>
        <dbReference type="ARBA" id="ARBA00004193"/>
    </source>
</evidence>
<dbReference type="Gene3D" id="3.40.50.300">
    <property type="entry name" value="P-loop containing nucleotide triphosphate hydrolases"/>
    <property type="match status" value="1"/>
</dbReference>
<dbReference type="SUPFAM" id="SSF52540">
    <property type="entry name" value="P-loop containing nucleoside triphosphate hydrolases"/>
    <property type="match status" value="1"/>
</dbReference>
<evidence type="ECO:0000256" key="5">
    <source>
        <dbReference type="ARBA" id="ARBA00023134"/>
    </source>
</evidence>
<dbReference type="SMART" id="SM00175">
    <property type="entry name" value="RAB"/>
    <property type="match status" value="1"/>
</dbReference>
<keyword evidence="3" id="KW-0488">Methylation</keyword>
<dbReference type="PANTHER" id="PTHR46149">
    <property type="entry name" value="MIP08469P"/>
    <property type="match status" value="1"/>
</dbReference>
<dbReference type="SMART" id="SM00174">
    <property type="entry name" value="RHO"/>
    <property type="match status" value="1"/>
</dbReference>
<evidence type="ECO:0000313" key="11">
    <source>
        <dbReference type="EnsemblMetazoa" id="AATE011623-PA.1"/>
    </source>
</evidence>
<feature type="region of interest" description="Disordered" evidence="10">
    <location>
        <begin position="152"/>
        <end position="171"/>
    </location>
</feature>
<comment type="subcellular location">
    <subcellularLocation>
        <location evidence="1">Cell membrane</location>
        <topology evidence="1">Lipid-anchor</topology>
    </subcellularLocation>
</comment>
<dbReference type="PROSITE" id="PS51419">
    <property type="entry name" value="RAB"/>
    <property type="match status" value="1"/>
</dbReference>
<dbReference type="STRING" id="41427.A0A182J589"/>
<dbReference type="PRINTS" id="PR00449">
    <property type="entry name" value="RASTRNSFRMNG"/>
</dbReference>
<dbReference type="Pfam" id="PF00071">
    <property type="entry name" value="Ras"/>
    <property type="match status" value="1"/>
</dbReference>
<feature type="compositionally biased region" description="Low complexity" evidence="10">
    <location>
        <begin position="156"/>
        <end position="169"/>
    </location>
</feature>
<evidence type="ECO:0000256" key="9">
    <source>
        <dbReference type="ARBA" id="ARBA00038061"/>
    </source>
</evidence>
<dbReference type="GO" id="GO:0005886">
    <property type="term" value="C:plasma membrane"/>
    <property type="evidence" value="ECO:0007669"/>
    <property type="project" value="UniProtKB-SubCell"/>
</dbReference>
<evidence type="ECO:0000256" key="6">
    <source>
        <dbReference type="ARBA" id="ARBA00023136"/>
    </source>
</evidence>
<name>A0A182J589_ANOAO</name>
<evidence type="ECO:0000256" key="10">
    <source>
        <dbReference type="SAM" id="MobiDB-lite"/>
    </source>
</evidence>
<keyword evidence="7" id="KW-0449">Lipoprotein</keyword>
<proteinExistence type="inferred from homology"/>
<dbReference type="NCBIfam" id="TIGR00231">
    <property type="entry name" value="small_GTP"/>
    <property type="match status" value="1"/>
</dbReference>
<keyword evidence="4" id="KW-0547">Nucleotide-binding</keyword>
<dbReference type="PANTHER" id="PTHR46149:SF7">
    <property type="entry name" value="GTP-BINDING PROTEIN DI-RAS2"/>
    <property type="match status" value="1"/>
</dbReference>
<evidence type="ECO:0000256" key="8">
    <source>
        <dbReference type="ARBA" id="ARBA00023289"/>
    </source>
</evidence>
<keyword evidence="6" id="KW-0472">Membrane</keyword>
<dbReference type="InterPro" id="IPR005225">
    <property type="entry name" value="Small_GTP-bd"/>
</dbReference>
<evidence type="ECO:0000256" key="7">
    <source>
        <dbReference type="ARBA" id="ARBA00023288"/>
    </source>
</evidence>
<reference evidence="11" key="1">
    <citation type="submission" date="2022-08" db="UniProtKB">
        <authorList>
            <consortium name="EnsemblMetazoa"/>
        </authorList>
    </citation>
    <scope>IDENTIFICATION</scope>
    <source>
        <strain evidence="11">EBRO</strain>
    </source>
</reference>
<evidence type="ECO:0000256" key="3">
    <source>
        <dbReference type="ARBA" id="ARBA00022481"/>
    </source>
</evidence>
<evidence type="ECO:0000256" key="4">
    <source>
        <dbReference type="ARBA" id="ARBA00022741"/>
    </source>
</evidence>
<organism evidence="11">
    <name type="scientific">Anopheles atroparvus</name>
    <name type="common">European mosquito</name>
    <dbReference type="NCBI Taxonomy" id="41427"/>
    <lineage>
        <taxon>Eukaryota</taxon>
        <taxon>Metazoa</taxon>
        <taxon>Ecdysozoa</taxon>
        <taxon>Arthropoda</taxon>
        <taxon>Hexapoda</taxon>
        <taxon>Insecta</taxon>
        <taxon>Pterygota</taxon>
        <taxon>Neoptera</taxon>
        <taxon>Endopterygota</taxon>
        <taxon>Diptera</taxon>
        <taxon>Nematocera</taxon>
        <taxon>Culicoidea</taxon>
        <taxon>Culicidae</taxon>
        <taxon>Anophelinae</taxon>
        <taxon>Anopheles</taxon>
    </lineage>
</organism>
<keyword evidence="8" id="KW-0636">Prenylation</keyword>
<dbReference type="InterPro" id="IPR001806">
    <property type="entry name" value="Small_GTPase"/>
</dbReference>
<dbReference type="VEuPathDB" id="VectorBase:AATE011623"/>
<sequence>MGRLSNISGENGYGSVPGRDCRPAVACLQPPPEMAWFGCLFGVCMLVLDAVQGVRHVPGDKAGDDEDDGGVNRQKAGTKSSLFSRRFLVSREVEELEPDRIAVSKSLDFSFRASVSQRALKRTNIVTIALIDAMPGTCHRLRIPSLVSSRSTKGVPATAATSPPSSAPSGTIADDDIFSCGELGGPTSPPAPVKKERHRVTMMGAARVGKSSIISQFLYEKYLSRYKQTIEEMHRGEYELPDGSSLTLDILDTSGSYQFPAMRALSINTSGAFILVYAVDDKETWDEVERLREQIIAVRGSRVPIVVVGNKADVPEEQRQIPFKVARSRALLEWGCGYAECSAKNNEGILTVFKQLLRQANIEYNLSPAVRRRRKSLPSYTGASNPARANSAKYYLKRHSCSVQ</sequence>
<keyword evidence="5" id="KW-0342">GTP-binding</keyword>
<dbReference type="PROSITE" id="PS51421">
    <property type="entry name" value="RAS"/>
    <property type="match status" value="1"/>
</dbReference>
<comment type="similarity">
    <text evidence="9">Belongs to the small GTPase superfamily. RasD family.</text>
</comment>
<dbReference type="EnsemblMetazoa" id="AATE011623-RA">
    <property type="protein sequence ID" value="AATE011623-PA.1"/>
    <property type="gene ID" value="AATE011623"/>
</dbReference>
<dbReference type="InterPro" id="IPR027417">
    <property type="entry name" value="P-loop_NTPase"/>
</dbReference>
<protein>
    <submittedName>
        <fullName evidence="11">Uncharacterized protein</fullName>
    </submittedName>
</protein>